<dbReference type="EMBL" id="FNDZ01000001">
    <property type="protein sequence ID" value="SDI17972.1"/>
    <property type="molecule type" value="Genomic_DNA"/>
</dbReference>
<evidence type="ECO:0000313" key="1">
    <source>
        <dbReference type="EMBL" id="SDI17972.1"/>
    </source>
</evidence>
<evidence type="ECO:0000313" key="2">
    <source>
        <dbReference type="Proteomes" id="UP000183255"/>
    </source>
</evidence>
<reference evidence="1 2" key="1">
    <citation type="submission" date="2016-10" db="EMBL/GenBank/DDBJ databases">
        <authorList>
            <person name="de Groot N.N."/>
        </authorList>
    </citation>
    <scope>NUCLEOTIDE SEQUENCE [LARGE SCALE GENOMIC DNA]</scope>
    <source>
        <strain evidence="1 2">CGMCC 1.5058</strain>
    </source>
</reference>
<gene>
    <name evidence="1" type="ORF">SAMN05421804_101880</name>
</gene>
<protein>
    <submittedName>
        <fullName evidence="1">Uncharacterized protein</fullName>
    </submittedName>
</protein>
<name>A0A1G8IGL7_9CLOT</name>
<sequence length="32" mass="3627">MKGGKNSIWLMNLRYEEKGEYYEKNGSGSTGV</sequence>
<accession>A0A1G8IGL7</accession>
<organism evidence="1 2">
    <name type="scientific">Proteiniclasticum ruminis</name>
    <dbReference type="NCBI Taxonomy" id="398199"/>
    <lineage>
        <taxon>Bacteria</taxon>
        <taxon>Bacillati</taxon>
        <taxon>Bacillota</taxon>
        <taxon>Clostridia</taxon>
        <taxon>Eubacteriales</taxon>
        <taxon>Clostridiaceae</taxon>
        <taxon>Proteiniclasticum</taxon>
    </lineage>
</organism>
<dbReference type="AlphaFoldDB" id="A0A1G8IGL7"/>
<dbReference type="Proteomes" id="UP000183255">
    <property type="component" value="Unassembled WGS sequence"/>
</dbReference>
<proteinExistence type="predicted"/>